<dbReference type="PANTHER" id="PTHR30023:SF0">
    <property type="entry name" value="PENICILLIN-SENSITIVE CARBOXYPEPTIDASE A"/>
    <property type="match status" value="1"/>
</dbReference>
<organism evidence="3 4">
    <name type="scientific">Candidatus Accumulibacter meliphilus</name>
    <dbReference type="NCBI Taxonomy" id="2211374"/>
    <lineage>
        <taxon>Bacteria</taxon>
        <taxon>Pseudomonadati</taxon>
        <taxon>Pseudomonadota</taxon>
        <taxon>Betaproteobacteria</taxon>
        <taxon>Candidatus Accumulibacter</taxon>
    </lineage>
</organism>
<comment type="caution">
    <text evidence="3">The sequence shown here is derived from an EMBL/GenBank/DDBJ whole genome shotgun (WGS) entry which is preliminary data.</text>
</comment>
<protein>
    <submittedName>
        <fullName evidence="3">D-alanyl-D-alanine carboxypeptidase/D-alanyl-D-alanine-endopeptidase</fullName>
        <ecNumber evidence="3">3.4.16.4</ecNumber>
    </submittedName>
</protein>
<dbReference type="PRINTS" id="PR00922">
    <property type="entry name" value="DADACBPTASE3"/>
</dbReference>
<dbReference type="InterPro" id="IPR012338">
    <property type="entry name" value="Beta-lactam/transpept-like"/>
</dbReference>
<dbReference type="GO" id="GO:0009002">
    <property type="term" value="F:serine-type D-Ala-D-Ala carboxypeptidase activity"/>
    <property type="evidence" value="ECO:0007669"/>
    <property type="project" value="UniProtKB-EC"/>
</dbReference>
<name>A0A369XM48_9PROT</name>
<gene>
    <name evidence="3" type="primary">dacB</name>
    <name evidence="3" type="ORF">DVS81_17470</name>
</gene>
<dbReference type="EMBL" id="QPGA01000048">
    <property type="protein sequence ID" value="RDE49297.1"/>
    <property type="molecule type" value="Genomic_DNA"/>
</dbReference>
<evidence type="ECO:0000256" key="2">
    <source>
        <dbReference type="ARBA" id="ARBA00022801"/>
    </source>
</evidence>
<reference evidence="3 4" key="1">
    <citation type="submission" date="2018-05" db="EMBL/GenBank/DDBJ databases">
        <title>Integrated omic analyses show evidence that a Ca. Accumulibacter phosphatis strain performs denitrification under micro-aerobic conditions.</title>
        <authorList>
            <person name="Camejo P.Y."/>
            <person name="Katherine M.D."/>
            <person name="Daniel N.R."/>
        </authorList>
    </citation>
    <scope>NUCLEOTIDE SEQUENCE [LARGE SCALE GENOMIC DNA]</scope>
    <source>
        <strain evidence="3">UW-LDO-IC</strain>
    </source>
</reference>
<keyword evidence="3" id="KW-0645">Protease</keyword>
<keyword evidence="2 3" id="KW-0378">Hydrolase</keyword>
<dbReference type="NCBIfam" id="TIGR00666">
    <property type="entry name" value="PBP4"/>
    <property type="match status" value="1"/>
</dbReference>
<evidence type="ECO:0000256" key="1">
    <source>
        <dbReference type="ARBA" id="ARBA00006096"/>
    </source>
</evidence>
<dbReference type="Gene3D" id="3.50.80.20">
    <property type="entry name" value="D-Ala-D-Ala carboxypeptidase C, peptidase S13"/>
    <property type="match status" value="1"/>
</dbReference>
<dbReference type="GO" id="GO:0006508">
    <property type="term" value="P:proteolysis"/>
    <property type="evidence" value="ECO:0007669"/>
    <property type="project" value="InterPro"/>
</dbReference>
<dbReference type="InterPro" id="IPR000667">
    <property type="entry name" value="Peptidase_S13"/>
</dbReference>
<accession>A0A369XM48</accession>
<proteinExistence type="inferred from homology"/>
<keyword evidence="3" id="KW-0121">Carboxypeptidase</keyword>
<dbReference type="PANTHER" id="PTHR30023">
    <property type="entry name" value="D-ALANYL-D-ALANINE CARBOXYPEPTIDASE"/>
    <property type="match status" value="1"/>
</dbReference>
<dbReference type="SUPFAM" id="SSF56601">
    <property type="entry name" value="beta-lactamase/transpeptidase-like"/>
    <property type="match status" value="1"/>
</dbReference>
<dbReference type="Gene3D" id="3.40.710.10">
    <property type="entry name" value="DD-peptidase/beta-lactamase superfamily"/>
    <property type="match status" value="2"/>
</dbReference>
<dbReference type="Proteomes" id="UP000253831">
    <property type="component" value="Unassembled WGS sequence"/>
</dbReference>
<dbReference type="GO" id="GO:0000270">
    <property type="term" value="P:peptidoglycan metabolic process"/>
    <property type="evidence" value="ECO:0007669"/>
    <property type="project" value="TreeGrafter"/>
</dbReference>
<evidence type="ECO:0000313" key="3">
    <source>
        <dbReference type="EMBL" id="RDE49297.1"/>
    </source>
</evidence>
<dbReference type="Pfam" id="PF02113">
    <property type="entry name" value="Peptidase_S13"/>
    <property type="match status" value="1"/>
</dbReference>
<dbReference type="EC" id="3.4.16.4" evidence="3"/>
<dbReference type="AlphaFoldDB" id="A0A369XM48"/>
<comment type="similarity">
    <text evidence="1">Belongs to the peptidase S13 family.</text>
</comment>
<evidence type="ECO:0000313" key="4">
    <source>
        <dbReference type="Proteomes" id="UP000253831"/>
    </source>
</evidence>
<sequence length="441" mass="47294">MPSAVSEALQQAGIPANAVGMVVQAVDGGPPLLSHNAQQAMNPASAMKLVTTYAALDMLGPAYTWRSELLADASPRDGRLNGNLYLRGSGDPKLALEQFWLLLRQLRQRGVKEINGDLILDRSAFALSAHDPGEFDQQPLRPYNAGPDALLVNFKSLRLLLQADAAGNAVRVIAETPSEGLGIDNRLSLGRGACGDWREQLTPVVKGLRIELSGSFPAACGERSLNLAPWAADRQVESLFRALWQELGGSFTGRVLEGRTPAAATMLLSQESPTLGEIVRDINKYSNNVMARQLFLTLDSERPATIEGARRRIAGWLLANDLQLPELFIDNGSGLSRQARISAAGLAQLLDAAWRGPVMAELIASLPVAGVDGTLRKRLKNGSAAGRAHLKTGYLEGVRAIAGFVLDNSGKRWIVVGLINDPNARLGKAALDALLLWVADR</sequence>